<name>A0A1I2A3Y1_9ACTN</name>
<sequence>MGPSAPRTGQRAEVGSLIFKAVRDGRPYPDHGLSTRDWAMIPPRQVRMDTLTTTKKELALDALLADDSTFYGDLFPHAVQWHGELYLEDGLHRALRAALQQRNVIHVRVLDLDALTPVQAPAHPATASIPAQPPVPNPRRL</sequence>
<dbReference type="Pfam" id="PF23719">
    <property type="entry name" value="VapB"/>
    <property type="match status" value="1"/>
</dbReference>
<protein>
    <submittedName>
        <fullName evidence="1">Transcription regulator of the Arc/MetJ class</fullName>
    </submittedName>
</protein>
<evidence type="ECO:0000313" key="2">
    <source>
        <dbReference type="Proteomes" id="UP000198589"/>
    </source>
</evidence>
<dbReference type="Proteomes" id="UP000198589">
    <property type="component" value="Unassembled WGS sequence"/>
</dbReference>
<evidence type="ECO:0000313" key="1">
    <source>
        <dbReference type="EMBL" id="SFE38268.1"/>
    </source>
</evidence>
<reference evidence="2" key="1">
    <citation type="submission" date="2016-10" db="EMBL/GenBank/DDBJ databases">
        <authorList>
            <person name="Varghese N."/>
            <person name="Submissions S."/>
        </authorList>
    </citation>
    <scope>NUCLEOTIDE SEQUENCE [LARGE SCALE GENOMIC DNA]</scope>
    <source>
        <strain evidence="2">DSM 46838</strain>
    </source>
</reference>
<accession>A0A1I2A3Y1</accession>
<dbReference type="AlphaFoldDB" id="A0A1I2A3Y1"/>
<dbReference type="STRING" id="1798228.SAMN05216574_103217"/>
<proteinExistence type="predicted"/>
<dbReference type="InterPro" id="IPR014447">
    <property type="entry name" value="VapB-like_prob"/>
</dbReference>
<dbReference type="EMBL" id="FOND01000003">
    <property type="protein sequence ID" value="SFE38268.1"/>
    <property type="molecule type" value="Genomic_DNA"/>
</dbReference>
<keyword evidence="2" id="KW-1185">Reference proteome</keyword>
<gene>
    <name evidence="1" type="ORF">SAMN05216574_103217</name>
</gene>
<organism evidence="1 2">
    <name type="scientific">Blastococcus tunisiensis</name>
    <dbReference type="NCBI Taxonomy" id="1798228"/>
    <lineage>
        <taxon>Bacteria</taxon>
        <taxon>Bacillati</taxon>
        <taxon>Actinomycetota</taxon>
        <taxon>Actinomycetes</taxon>
        <taxon>Geodermatophilales</taxon>
        <taxon>Geodermatophilaceae</taxon>
        <taxon>Blastococcus</taxon>
    </lineage>
</organism>